<accession>A0A6B2LVJ9</accession>
<proteinExistence type="predicted"/>
<evidence type="ECO:0000313" key="1">
    <source>
        <dbReference type="EMBL" id="NDV41104.1"/>
    </source>
</evidence>
<sequence length="39" mass="4679">MVHKPPIWSHLWPSLLHKLESLLKTYLLHLHHITYHNGS</sequence>
<dbReference type="AlphaFoldDB" id="A0A6B2LVJ9"/>
<reference evidence="1" key="1">
    <citation type="journal article" date="2020" name="J. Eukaryot. Microbiol.">
        <title>De novo Sequencing, Assembly and Annotation of the Transcriptome for the Free-Living Testate Amoeba Arcella intermedia.</title>
        <authorList>
            <person name="Ribeiro G.M."/>
            <person name="Porfirio-Sousa A.L."/>
            <person name="Maurer-Alcala X.X."/>
            <person name="Katz L.A."/>
            <person name="Lahr D.J.G."/>
        </authorList>
    </citation>
    <scope>NUCLEOTIDE SEQUENCE</scope>
</reference>
<organism evidence="1">
    <name type="scientific">Arcella intermedia</name>
    <dbReference type="NCBI Taxonomy" id="1963864"/>
    <lineage>
        <taxon>Eukaryota</taxon>
        <taxon>Amoebozoa</taxon>
        <taxon>Tubulinea</taxon>
        <taxon>Elardia</taxon>
        <taxon>Arcellinida</taxon>
        <taxon>Sphaerothecina</taxon>
        <taxon>Arcellidae</taxon>
        <taxon>Arcella</taxon>
    </lineage>
</organism>
<name>A0A6B2LVJ9_9EUKA</name>
<protein>
    <submittedName>
        <fullName evidence="1">Uncharacterized protein</fullName>
    </submittedName>
</protein>
<dbReference type="EMBL" id="GIBP01012135">
    <property type="protein sequence ID" value="NDV41104.1"/>
    <property type="molecule type" value="Transcribed_RNA"/>
</dbReference>